<dbReference type="PROSITE" id="PS51194">
    <property type="entry name" value="HELICASE_CTER"/>
    <property type="match status" value="1"/>
</dbReference>
<dbReference type="Pfam" id="PF00270">
    <property type="entry name" value="DEAD"/>
    <property type="match status" value="1"/>
</dbReference>
<dbReference type="EMBL" id="JACHHI010000002">
    <property type="protein sequence ID" value="MBB6477517.1"/>
    <property type="molecule type" value="Genomic_DNA"/>
</dbReference>
<dbReference type="PANTHER" id="PTHR47959">
    <property type="entry name" value="ATP-DEPENDENT RNA HELICASE RHLE-RELATED"/>
    <property type="match status" value="1"/>
</dbReference>
<organism evidence="11 12">
    <name type="scientific">Negativicoccus succinicivorans</name>
    <dbReference type="NCBI Taxonomy" id="620903"/>
    <lineage>
        <taxon>Bacteria</taxon>
        <taxon>Bacillati</taxon>
        <taxon>Bacillota</taxon>
        <taxon>Negativicutes</taxon>
        <taxon>Veillonellales</taxon>
        <taxon>Veillonellaceae</taxon>
        <taxon>Negativicoccus</taxon>
    </lineage>
</organism>
<dbReference type="GO" id="GO:0016787">
    <property type="term" value="F:hydrolase activity"/>
    <property type="evidence" value="ECO:0007669"/>
    <property type="project" value="UniProtKB-KW"/>
</dbReference>
<protein>
    <submittedName>
        <fullName evidence="11">ATP-dependent RNA helicase DeaD</fullName>
        <ecNumber evidence="11">3.6.4.13</ecNumber>
    </submittedName>
</protein>
<dbReference type="InterPro" id="IPR044742">
    <property type="entry name" value="DEAD/DEAH_RhlB"/>
</dbReference>
<keyword evidence="2 11" id="KW-0378">Hydrolase</keyword>
<evidence type="ECO:0000256" key="3">
    <source>
        <dbReference type="ARBA" id="ARBA00022806"/>
    </source>
</evidence>
<reference evidence="11 12" key="1">
    <citation type="submission" date="2020-08" db="EMBL/GenBank/DDBJ databases">
        <title>Genomic Encyclopedia of Type Strains, Phase IV (KMG-IV): sequencing the most valuable type-strain genomes for metagenomic binning, comparative biology and taxonomic classification.</title>
        <authorList>
            <person name="Goeker M."/>
        </authorList>
    </citation>
    <scope>NUCLEOTIDE SEQUENCE [LARGE SCALE GENOMIC DNA]</scope>
    <source>
        <strain evidence="11 12">DSM 21255</strain>
    </source>
</reference>
<evidence type="ECO:0000256" key="5">
    <source>
        <dbReference type="ARBA" id="ARBA00038437"/>
    </source>
</evidence>
<sequence>MPTFTGLGVTPELADVLTKRGITTPTEIQVQAIPTVFKGRDILAQSRTGTGKTLAFLLPILQRIRPDEAKEQALIITPTRELARQIAAVARPLADAVGVDMVSITGGQTLENQLAKLKRRPQLVIGTPGRILDHYRRDALTLISVRQIVLDEADQMLAMGFLQDVRTILNAVARSRQLLLFSATLPKEIRNLAKTAMQKPAQLAAGAGRLVLDTIEQRVYMVKEEEKTDLLIRHLREMNPFLAVIFCNTKDRAAELTRELLAAHLSVEELHGNLPQSARNRILREFAKGRIAYLVASDIAARGIDVEGVTHVFNYDVPGDTDYYIHRIGRTGRAGATGMAISYVTSRDIGKLRRIEARIEQPLVKYDRDGNVKIKKPRAARRKVVLPGQYKPTKDKEHKQQHAGGNLRQRRKAAPKNERKRGASRGKRSSR</sequence>
<evidence type="ECO:0000256" key="2">
    <source>
        <dbReference type="ARBA" id="ARBA00022801"/>
    </source>
</evidence>
<dbReference type="GO" id="GO:0005829">
    <property type="term" value="C:cytosol"/>
    <property type="evidence" value="ECO:0007669"/>
    <property type="project" value="TreeGrafter"/>
</dbReference>
<feature type="compositionally biased region" description="Basic residues" evidence="7">
    <location>
        <begin position="422"/>
        <end position="431"/>
    </location>
</feature>
<dbReference type="InterPro" id="IPR027417">
    <property type="entry name" value="P-loop_NTPase"/>
</dbReference>
<gene>
    <name evidence="11" type="ORF">HNR45_000547</name>
</gene>
<feature type="domain" description="DEAD-box RNA helicase Q" evidence="10">
    <location>
        <begin position="2"/>
        <end position="30"/>
    </location>
</feature>
<dbReference type="InterPro" id="IPR011545">
    <property type="entry name" value="DEAD/DEAH_box_helicase_dom"/>
</dbReference>
<evidence type="ECO:0000256" key="4">
    <source>
        <dbReference type="ARBA" id="ARBA00022840"/>
    </source>
</evidence>
<dbReference type="EC" id="3.6.4.13" evidence="11"/>
<dbReference type="AlphaFoldDB" id="A0A841R323"/>
<keyword evidence="1" id="KW-0547">Nucleotide-binding</keyword>
<dbReference type="PROSITE" id="PS51192">
    <property type="entry name" value="HELICASE_ATP_BIND_1"/>
    <property type="match status" value="1"/>
</dbReference>
<dbReference type="GeneID" id="93485821"/>
<keyword evidence="12" id="KW-1185">Reference proteome</keyword>
<evidence type="ECO:0000259" key="8">
    <source>
        <dbReference type="PROSITE" id="PS51192"/>
    </source>
</evidence>
<evidence type="ECO:0000259" key="9">
    <source>
        <dbReference type="PROSITE" id="PS51194"/>
    </source>
</evidence>
<dbReference type="Proteomes" id="UP000591941">
    <property type="component" value="Unassembled WGS sequence"/>
</dbReference>
<dbReference type="CDD" id="cd18787">
    <property type="entry name" value="SF2_C_DEAD"/>
    <property type="match status" value="1"/>
</dbReference>
<dbReference type="InterPro" id="IPR014014">
    <property type="entry name" value="RNA_helicase_DEAD_Q_motif"/>
</dbReference>
<comment type="caution">
    <text evidence="11">The sequence shown here is derived from an EMBL/GenBank/DDBJ whole genome shotgun (WGS) entry which is preliminary data.</text>
</comment>
<feature type="domain" description="Helicase C-terminal" evidence="9">
    <location>
        <begin position="214"/>
        <end position="378"/>
    </location>
</feature>
<dbReference type="CDD" id="cd00268">
    <property type="entry name" value="DEADc"/>
    <property type="match status" value="1"/>
</dbReference>
<evidence type="ECO:0000256" key="1">
    <source>
        <dbReference type="ARBA" id="ARBA00022741"/>
    </source>
</evidence>
<evidence type="ECO:0000256" key="6">
    <source>
        <dbReference type="PROSITE-ProRule" id="PRU00552"/>
    </source>
</evidence>
<dbReference type="GO" id="GO:0003724">
    <property type="term" value="F:RNA helicase activity"/>
    <property type="evidence" value="ECO:0007669"/>
    <property type="project" value="UniProtKB-EC"/>
</dbReference>
<evidence type="ECO:0000313" key="12">
    <source>
        <dbReference type="Proteomes" id="UP000591941"/>
    </source>
</evidence>
<dbReference type="InterPro" id="IPR001650">
    <property type="entry name" value="Helicase_C-like"/>
</dbReference>
<dbReference type="Pfam" id="PF00271">
    <property type="entry name" value="Helicase_C"/>
    <property type="match status" value="1"/>
</dbReference>
<evidence type="ECO:0000259" key="10">
    <source>
        <dbReference type="PROSITE" id="PS51195"/>
    </source>
</evidence>
<evidence type="ECO:0000256" key="7">
    <source>
        <dbReference type="SAM" id="MobiDB-lite"/>
    </source>
</evidence>
<dbReference type="OrthoDB" id="9805696at2"/>
<name>A0A841R323_9FIRM</name>
<dbReference type="GO" id="GO:0003676">
    <property type="term" value="F:nucleic acid binding"/>
    <property type="evidence" value="ECO:0007669"/>
    <property type="project" value="InterPro"/>
</dbReference>
<dbReference type="Gene3D" id="3.40.50.300">
    <property type="entry name" value="P-loop containing nucleotide triphosphate hydrolases"/>
    <property type="match status" value="2"/>
</dbReference>
<dbReference type="InterPro" id="IPR014001">
    <property type="entry name" value="Helicase_ATP-bd"/>
</dbReference>
<dbReference type="RefSeq" id="WP_159823070.1">
    <property type="nucleotide sequence ID" value="NZ_CABWNB010000003.1"/>
</dbReference>
<proteinExistence type="inferred from homology"/>
<evidence type="ECO:0000313" key="11">
    <source>
        <dbReference type="EMBL" id="MBB6477517.1"/>
    </source>
</evidence>
<keyword evidence="4" id="KW-0067">ATP-binding</keyword>
<dbReference type="SUPFAM" id="SSF52540">
    <property type="entry name" value="P-loop containing nucleoside triphosphate hydrolases"/>
    <property type="match status" value="1"/>
</dbReference>
<dbReference type="SMART" id="SM00487">
    <property type="entry name" value="DEXDc"/>
    <property type="match status" value="1"/>
</dbReference>
<dbReference type="PANTHER" id="PTHR47959:SF1">
    <property type="entry name" value="ATP-DEPENDENT RNA HELICASE DBPA"/>
    <property type="match status" value="1"/>
</dbReference>
<feature type="short sequence motif" description="Q motif" evidence="6">
    <location>
        <begin position="2"/>
        <end position="30"/>
    </location>
</feature>
<dbReference type="PROSITE" id="PS51195">
    <property type="entry name" value="Q_MOTIF"/>
    <property type="match status" value="1"/>
</dbReference>
<accession>A0A841R323</accession>
<feature type="domain" description="Helicase ATP-binding" evidence="8">
    <location>
        <begin position="33"/>
        <end position="203"/>
    </location>
</feature>
<keyword evidence="3 11" id="KW-0347">Helicase</keyword>
<dbReference type="InterPro" id="IPR050079">
    <property type="entry name" value="DEAD_box_RNA_helicase"/>
</dbReference>
<comment type="similarity">
    <text evidence="5">Belongs to the DEAD box helicase family.</text>
</comment>
<dbReference type="SMART" id="SM00490">
    <property type="entry name" value="HELICc"/>
    <property type="match status" value="1"/>
</dbReference>
<feature type="region of interest" description="Disordered" evidence="7">
    <location>
        <begin position="378"/>
        <end position="431"/>
    </location>
</feature>
<dbReference type="GO" id="GO:0005524">
    <property type="term" value="F:ATP binding"/>
    <property type="evidence" value="ECO:0007669"/>
    <property type="project" value="UniProtKB-KW"/>
</dbReference>